<dbReference type="EMBL" id="CABFKI010000015">
    <property type="protein sequence ID" value="VTU09362.1"/>
    <property type="molecule type" value="Genomic_DNA"/>
</dbReference>
<dbReference type="PROSITE" id="PS51257">
    <property type="entry name" value="PROKAR_LIPOPROTEIN"/>
    <property type="match status" value="1"/>
</dbReference>
<keyword evidence="3" id="KW-1185">Reference proteome</keyword>
<protein>
    <submittedName>
        <fullName evidence="2">Uncharacterized protein</fullName>
    </submittedName>
</protein>
<sequence length="134" mass="14375">MRKLMTALVLAAMSVSASAANSTIFSCKTENGSSVLVKKVGNNYEFTYGSTTFKNAIKDVMAREETAVAVGSGFSTSTLELVDKGTSYQIEVVIPRGSDEVDTAALSISKGDRSENVNCKQAKQNLEFTKMRSL</sequence>
<comment type="caution">
    <text evidence="2">The sequence shown here is derived from an EMBL/GenBank/DDBJ whole genome shotgun (WGS) entry which is preliminary data.</text>
</comment>
<name>A0ABY6TN69_9PAST</name>
<gene>
    <name evidence="2" type="ORF">SAMEA1410922_01976</name>
</gene>
<reference evidence="2 3" key="1">
    <citation type="submission" date="2019-05" db="EMBL/GenBank/DDBJ databases">
        <authorList>
            <consortium name="Pathogen Informatics"/>
        </authorList>
    </citation>
    <scope>NUCLEOTIDE SEQUENCE [LARGE SCALE GENOMIC DNA]</scope>
    <source>
        <strain evidence="2 3">NM319</strain>
    </source>
</reference>
<feature type="chain" id="PRO_5046329793" evidence="1">
    <location>
        <begin position="20"/>
        <end position="134"/>
    </location>
</feature>
<dbReference type="RefSeq" id="WP_135710968.1">
    <property type="nucleotide sequence ID" value="NZ_CABFKI010000015.1"/>
</dbReference>
<evidence type="ECO:0000313" key="2">
    <source>
        <dbReference type="EMBL" id="VTU09362.1"/>
    </source>
</evidence>
<organism evidence="2 3">
    <name type="scientific">Actinobacillus porcinus</name>
    <dbReference type="NCBI Taxonomy" id="51048"/>
    <lineage>
        <taxon>Bacteria</taxon>
        <taxon>Pseudomonadati</taxon>
        <taxon>Pseudomonadota</taxon>
        <taxon>Gammaproteobacteria</taxon>
        <taxon>Pasteurellales</taxon>
        <taxon>Pasteurellaceae</taxon>
        <taxon>Actinobacillus</taxon>
    </lineage>
</organism>
<proteinExistence type="predicted"/>
<keyword evidence="1" id="KW-0732">Signal</keyword>
<dbReference type="Proteomes" id="UP000308167">
    <property type="component" value="Unassembled WGS sequence"/>
</dbReference>
<evidence type="ECO:0000256" key="1">
    <source>
        <dbReference type="SAM" id="SignalP"/>
    </source>
</evidence>
<accession>A0ABY6TN69</accession>
<feature type="signal peptide" evidence="1">
    <location>
        <begin position="1"/>
        <end position="19"/>
    </location>
</feature>
<evidence type="ECO:0000313" key="3">
    <source>
        <dbReference type="Proteomes" id="UP000308167"/>
    </source>
</evidence>
<dbReference type="GeneID" id="86156342"/>